<dbReference type="AlphaFoldDB" id="A0A365HDC9"/>
<dbReference type="GO" id="GO:0016491">
    <property type="term" value="F:oxidoreductase activity"/>
    <property type="evidence" value="ECO:0007669"/>
    <property type="project" value="InterPro"/>
</dbReference>
<dbReference type="EMBL" id="QLYX01000001">
    <property type="protein sequence ID" value="RAY17134.1"/>
    <property type="molecule type" value="Genomic_DNA"/>
</dbReference>
<gene>
    <name evidence="4" type="ORF">DPM19_02970</name>
</gene>
<dbReference type="RefSeq" id="WP_111863189.1">
    <property type="nucleotide sequence ID" value="NZ_QLYX01000001.1"/>
</dbReference>
<feature type="region of interest" description="Disordered" evidence="2">
    <location>
        <begin position="447"/>
        <end position="471"/>
    </location>
</feature>
<comment type="caution">
    <text evidence="4">The sequence shown here is derived from an EMBL/GenBank/DDBJ whole genome shotgun (WGS) entry which is preliminary data.</text>
</comment>
<keyword evidence="5" id="KW-1185">Reference proteome</keyword>
<evidence type="ECO:0000256" key="1">
    <source>
        <dbReference type="ARBA" id="ARBA00001974"/>
    </source>
</evidence>
<evidence type="ECO:0000256" key="2">
    <source>
        <dbReference type="SAM" id="MobiDB-lite"/>
    </source>
</evidence>
<dbReference type="Pfam" id="PF01494">
    <property type="entry name" value="FAD_binding_3"/>
    <property type="match status" value="1"/>
</dbReference>
<sequence length="471" mass="50760">MNDTDRRAGHAVVIGGSIGGLLAARVLGEHFARVSVLDRDALPDESVPRRGVPQGHHTHGLLARGCEILDDLFPGLTADLVAGGAIECDMQDDCAWYNDGRRLHPAPSPLRGLAVSRPRLEQYLRTRVAALPGVEIHQRREAVGLIADAERRGIRGVRFLPAGAAPGTEPADLPADLVVNATGRGNRGAVWLGSLGYDLPVEEHVDSGLVYVTREYRYRPGDTDMTAILAAHGPAAPRGGFAIRAEGDRWLITLLGMGDDVPPADPQGYERFAARLSVPDIHHLVERLEPLGPPRRMRIPTSIRRRYERLDRFPAGYVVFGDALCQFNPSYGQGMTVAACEAVALRECLRAGTDGLARRFFPKAARIINVPWDMAVGGDLRFPAIEGNRTPRVRLLNAYIARLHRAAESDPVVGNAFLHVTNLVAPPQSLFAPGILARVLRPRRDTSAAGTGTSVVTAAPPRVPAGNPGRG</sequence>
<evidence type="ECO:0000313" key="4">
    <source>
        <dbReference type="EMBL" id="RAY17134.1"/>
    </source>
</evidence>
<dbReference type="InterPro" id="IPR001613">
    <property type="entry name" value="Flavin_amine_oxidase"/>
</dbReference>
<evidence type="ECO:0000259" key="3">
    <source>
        <dbReference type="Pfam" id="PF01494"/>
    </source>
</evidence>
<dbReference type="SUPFAM" id="SSF51905">
    <property type="entry name" value="FAD/NAD(P)-binding domain"/>
    <property type="match status" value="1"/>
</dbReference>
<accession>A0A365HDC9</accession>
<organism evidence="4 5">
    <name type="scientific">Actinomadura craniellae</name>
    <dbReference type="NCBI Taxonomy" id="2231787"/>
    <lineage>
        <taxon>Bacteria</taxon>
        <taxon>Bacillati</taxon>
        <taxon>Actinomycetota</taxon>
        <taxon>Actinomycetes</taxon>
        <taxon>Streptosporangiales</taxon>
        <taxon>Thermomonosporaceae</taxon>
        <taxon>Actinomadura</taxon>
    </lineage>
</organism>
<dbReference type="PANTHER" id="PTHR43422">
    <property type="entry name" value="THIAMINE THIAZOLE SYNTHASE"/>
    <property type="match status" value="1"/>
</dbReference>
<evidence type="ECO:0000313" key="5">
    <source>
        <dbReference type="Proteomes" id="UP000251891"/>
    </source>
</evidence>
<proteinExistence type="predicted"/>
<dbReference type="OrthoDB" id="9790035at2"/>
<dbReference type="PANTHER" id="PTHR43422:SF3">
    <property type="entry name" value="THIAMINE THIAZOLE SYNTHASE"/>
    <property type="match status" value="1"/>
</dbReference>
<dbReference type="InterPro" id="IPR036188">
    <property type="entry name" value="FAD/NAD-bd_sf"/>
</dbReference>
<dbReference type="Gene3D" id="3.50.50.60">
    <property type="entry name" value="FAD/NAD(P)-binding domain"/>
    <property type="match status" value="1"/>
</dbReference>
<comment type="cofactor">
    <cofactor evidence="1">
        <name>FAD</name>
        <dbReference type="ChEBI" id="CHEBI:57692"/>
    </cofactor>
</comment>
<dbReference type="Proteomes" id="UP000251891">
    <property type="component" value="Unassembled WGS sequence"/>
</dbReference>
<protein>
    <recommendedName>
        <fullName evidence="3">FAD-binding domain-containing protein</fullName>
    </recommendedName>
</protein>
<feature type="domain" description="FAD-binding" evidence="3">
    <location>
        <begin position="11"/>
        <end position="356"/>
    </location>
</feature>
<dbReference type="GO" id="GO:0071949">
    <property type="term" value="F:FAD binding"/>
    <property type="evidence" value="ECO:0007669"/>
    <property type="project" value="InterPro"/>
</dbReference>
<reference evidence="4 5" key="1">
    <citation type="submission" date="2018-06" db="EMBL/GenBank/DDBJ databases">
        <title>Actinomadura craniellae sp. nov. isolated from marine sponge Craniella sp.</title>
        <authorList>
            <person name="Li L."/>
            <person name="Xu Q.H."/>
            <person name="Lin H.W."/>
            <person name="Lu Y.H."/>
        </authorList>
    </citation>
    <scope>NUCLEOTIDE SEQUENCE [LARGE SCALE GENOMIC DNA]</scope>
    <source>
        <strain evidence="4 5">LHW63021</strain>
    </source>
</reference>
<dbReference type="PRINTS" id="PR00757">
    <property type="entry name" value="AMINEOXDASEF"/>
</dbReference>
<dbReference type="InterPro" id="IPR002938">
    <property type="entry name" value="FAD-bd"/>
</dbReference>
<feature type="compositionally biased region" description="Low complexity" evidence="2">
    <location>
        <begin position="447"/>
        <end position="459"/>
    </location>
</feature>
<name>A0A365HDC9_9ACTN</name>